<gene>
    <name evidence="8" type="ORF">DS742_04080</name>
</gene>
<dbReference type="PANTHER" id="PTHR30349:SF41">
    <property type="entry name" value="INTEGRASE_RECOMBINASE PROTEIN MJ0367-RELATED"/>
    <property type="match status" value="1"/>
</dbReference>
<dbReference type="Gene3D" id="1.10.443.10">
    <property type="entry name" value="Intergrase catalytic core"/>
    <property type="match status" value="1"/>
</dbReference>
<evidence type="ECO:0000256" key="2">
    <source>
        <dbReference type="ARBA" id="ARBA00023125"/>
    </source>
</evidence>
<keyword evidence="2 4" id="KW-0238">DNA-binding</keyword>
<dbReference type="GO" id="GO:0006310">
    <property type="term" value="P:DNA recombination"/>
    <property type="evidence" value="ECO:0007669"/>
    <property type="project" value="UniProtKB-KW"/>
</dbReference>
<accession>A0A3E2NGK0</accession>
<organism evidence="8 9">
    <name type="scientific">Lacrimispora amygdalina</name>
    <dbReference type="NCBI Taxonomy" id="253257"/>
    <lineage>
        <taxon>Bacteria</taxon>
        <taxon>Bacillati</taxon>
        <taxon>Bacillota</taxon>
        <taxon>Clostridia</taxon>
        <taxon>Lachnospirales</taxon>
        <taxon>Lachnospiraceae</taxon>
        <taxon>Lacrimispora</taxon>
    </lineage>
</organism>
<comment type="similarity">
    <text evidence="1">Belongs to the 'phage' integrase family.</text>
</comment>
<dbReference type="PANTHER" id="PTHR30349">
    <property type="entry name" value="PHAGE INTEGRASE-RELATED"/>
    <property type="match status" value="1"/>
</dbReference>
<dbReference type="Pfam" id="PF00589">
    <property type="entry name" value="Phage_integrase"/>
    <property type="match status" value="1"/>
</dbReference>
<name>A0A3E2NGK0_9FIRM</name>
<dbReference type="InterPro" id="IPR013762">
    <property type="entry name" value="Integrase-like_cat_sf"/>
</dbReference>
<proteinExistence type="inferred from homology"/>
<dbReference type="InterPro" id="IPR010998">
    <property type="entry name" value="Integrase_recombinase_N"/>
</dbReference>
<reference evidence="8 9" key="1">
    <citation type="submission" date="2018-07" db="EMBL/GenBank/DDBJ databases">
        <title>New species, Clostridium PI-S10-A1B.</title>
        <authorList>
            <person name="Krishna G."/>
            <person name="Summeta K."/>
            <person name="Shikha S."/>
            <person name="Prabhu P.B."/>
            <person name="Suresh K."/>
        </authorList>
    </citation>
    <scope>NUCLEOTIDE SEQUENCE [LARGE SCALE GENOMIC DNA]</scope>
    <source>
        <strain evidence="8 9">PI-S10-A1B</strain>
    </source>
</reference>
<evidence type="ECO:0000256" key="1">
    <source>
        <dbReference type="ARBA" id="ARBA00008857"/>
    </source>
</evidence>
<keyword evidence="3" id="KW-0233">DNA recombination</keyword>
<feature type="domain" description="Core-binding (CB)" evidence="7">
    <location>
        <begin position="32"/>
        <end position="126"/>
    </location>
</feature>
<sequence>MEKEQRVFKVMRALMPAPSGGERELWLITRHGIPFYQINEWLDLKSIRKISTGKEYAHKLCVYLNFLHGQGISFEDAVTDDVMAFLMRLMGRSYEDGGVIRLRAPLSYSTLSKYVTVITEFYKWLEQTGMHHVEFQTMDNAKRAQKSFLYGQISSYEYKYIIDRHMLRLTAKREYIKWYTDDEVVTICSCFLTLRDLAIFLVTLEGFRIDEVLSMQLEDYDSQAGRISPSRSKGKPDASSGDFKHRTVFLPQSTRDVLDRYLLTERSQAETQSGLLSQTIFINLKAGCSQGTPLAYRNYWEILKKCAARAGLDSKKIRTHSGRSTKVMQFLEHQAAHPENNISDAMISEHFGWKSLDSIEPYRNYNNPIIAKAVFDKLQKAKEGQR</sequence>
<evidence type="ECO:0000259" key="7">
    <source>
        <dbReference type="PROSITE" id="PS51900"/>
    </source>
</evidence>
<dbReference type="PROSITE" id="PS51898">
    <property type="entry name" value="TYR_RECOMBINASE"/>
    <property type="match status" value="1"/>
</dbReference>
<dbReference type="PROSITE" id="PS51900">
    <property type="entry name" value="CB"/>
    <property type="match status" value="1"/>
</dbReference>
<evidence type="ECO:0000256" key="3">
    <source>
        <dbReference type="ARBA" id="ARBA00023172"/>
    </source>
</evidence>
<dbReference type="GO" id="GO:0015074">
    <property type="term" value="P:DNA integration"/>
    <property type="evidence" value="ECO:0007669"/>
    <property type="project" value="InterPro"/>
</dbReference>
<comment type="caution">
    <text evidence="8">The sequence shown here is derived from an EMBL/GenBank/DDBJ whole genome shotgun (WGS) entry which is preliminary data.</text>
</comment>
<dbReference type="GO" id="GO:0003677">
    <property type="term" value="F:DNA binding"/>
    <property type="evidence" value="ECO:0007669"/>
    <property type="project" value="UniProtKB-UniRule"/>
</dbReference>
<dbReference type="AlphaFoldDB" id="A0A3E2NGK0"/>
<dbReference type="Proteomes" id="UP000260680">
    <property type="component" value="Unassembled WGS sequence"/>
</dbReference>
<dbReference type="OrthoDB" id="9766545at2"/>
<feature type="region of interest" description="Disordered" evidence="5">
    <location>
        <begin position="224"/>
        <end position="243"/>
    </location>
</feature>
<dbReference type="SUPFAM" id="SSF56349">
    <property type="entry name" value="DNA breaking-rejoining enzymes"/>
    <property type="match status" value="1"/>
</dbReference>
<dbReference type="InterPro" id="IPR002104">
    <property type="entry name" value="Integrase_catalytic"/>
</dbReference>
<dbReference type="EMBL" id="QOHO01000013">
    <property type="protein sequence ID" value="RFZ80158.1"/>
    <property type="molecule type" value="Genomic_DNA"/>
</dbReference>
<dbReference type="InterPro" id="IPR011010">
    <property type="entry name" value="DNA_brk_join_enz"/>
</dbReference>
<dbReference type="Gene3D" id="1.10.150.130">
    <property type="match status" value="1"/>
</dbReference>
<dbReference type="CDD" id="cd00397">
    <property type="entry name" value="DNA_BRE_C"/>
    <property type="match status" value="1"/>
</dbReference>
<dbReference type="InterPro" id="IPR044068">
    <property type="entry name" value="CB"/>
</dbReference>
<protein>
    <recommendedName>
        <fullName evidence="10">Tyr recombinase domain-containing protein</fullName>
    </recommendedName>
</protein>
<evidence type="ECO:0000313" key="9">
    <source>
        <dbReference type="Proteomes" id="UP000260680"/>
    </source>
</evidence>
<evidence type="ECO:0000313" key="8">
    <source>
        <dbReference type="EMBL" id="RFZ80158.1"/>
    </source>
</evidence>
<evidence type="ECO:0008006" key="10">
    <source>
        <dbReference type="Google" id="ProtNLM"/>
    </source>
</evidence>
<feature type="domain" description="Tyr recombinase" evidence="6">
    <location>
        <begin position="174"/>
        <end position="383"/>
    </location>
</feature>
<evidence type="ECO:0000256" key="4">
    <source>
        <dbReference type="PROSITE-ProRule" id="PRU01248"/>
    </source>
</evidence>
<dbReference type="InterPro" id="IPR050090">
    <property type="entry name" value="Tyrosine_recombinase_XerCD"/>
</dbReference>
<evidence type="ECO:0000259" key="6">
    <source>
        <dbReference type="PROSITE" id="PS51898"/>
    </source>
</evidence>
<evidence type="ECO:0000256" key="5">
    <source>
        <dbReference type="SAM" id="MobiDB-lite"/>
    </source>
</evidence>